<evidence type="ECO:0000259" key="2">
    <source>
        <dbReference type="Pfam" id="PF01814"/>
    </source>
</evidence>
<dbReference type="HOGENOM" id="CLU_026706_1_0_10"/>
<evidence type="ECO:0000313" key="3">
    <source>
        <dbReference type="EMBL" id="EGC20343.1"/>
    </source>
</evidence>
<keyword evidence="4" id="KW-1185">Reference proteome</keyword>
<dbReference type="EMBL" id="AEWX01000017">
    <property type="protein sequence ID" value="EGC20343.1"/>
    <property type="molecule type" value="Genomic_DNA"/>
</dbReference>
<dbReference type="RefSeq" id="WP_007368810.1">
    <property type="nucleotide sequence ID" value="NZ_GL872283.1"/>
</dbReference>
<gene>
    <name evidence="3" type="ORF">HMPREF9141_1283</name>
</gene>
<dbReference type="Gene3D" id="3.30.450.20">
    <property type="entry name" value="PAS domain"/>
    <property type="match status" value="1"/>
</dbReference>
<comment type="caution">
    <text evidence="3">The sequence shown here is derived from an EMBL/GenBank/DDBJ whole genome shotgun (WGS) entry which is preliminary data.</text>
</comment>
<dbReference type="GO" id="GO:0005886">
    <property type="term" value="C:plasma membrane"/>
    <property type="evidence" value="ECO:0007669"/>
    <property type="project" value="TreeGrafter"/>
</dbReference>
<dbReference type="PANTHER" id="PTHR39966:SF3">
    <property type="entry name" value="DUF438 DOMAIN-CONTAINING PROTEIN"/>
    <property type="match status" value="1"/>
</dbReference>
<reference evidence="3 4" key="1">
    <citation type="submission" date="2011-01" db="EMBL/GenBank/DDBJ databases">
        <authorList>
            <person name="Muzny D."/>
            <person name="Qin X."/>
            <person name="Deng J."/>
            <person name="Jiang H."/>
            <person name="Liu Y."/>
            <person name="Qu J."/>
            <person name="Song X.-Z."/>
            <person name="Zhang L."/>
            <person name="Thornton R."/>
            <person name="Coyle M."/>
            <person name="Francisco L."/>
            <person name="Jackson L."/>
            <person name="Javaid M."/>
            <person name="Korchina V."/>
            <person name="Kovar C."/>
            <person name="Mata R."/>
            <person name="Mathew T."/>
            <person name="Ngo R."/>
            <person name="Nguyen L."/>
            <person name="Nguyen N."/>
            <person name="Okwuonu G."/>
            <person name="Ongeri F."/>
            <person name="Pham C."/>
            <person name="Simmons D."/>
            <person name="Wilczek-Boney K."/>
            <person name="Hale W."/>
            <person name="Jakkamsetti A."/>
            <person name="Pham P."/>
            <person name="Ruth R."/>
            <person name="San Lucas F."/>
            <person name="Warren J."/>
            <person name="Zhang J."/>
            <person name="Zhao Z."/>
            <person name="Zhou C."/>
            <person name="Zhu D."/>
            <person name="Lee S."/>
            <person name="Bess C."/>
            <person name="Blankenburg K."/>
            <person name="Forbes L."/>
            <person name="Fu Q."/>
            <person name="Gubbala S."/>
            <person name="Hirani K."/>
            <person name="Jayaseelan J.C."/>
            <person name="Lara F."/>
            <person name="Munidasa M."/>
            <person name="Palculict T."/>
            <person name="Patil S."/>
            <person name="Pu L.-L."/>
            <person name="Saada N."/>
            <person name="Tang L."/>
            <person name="Weissenberger G."/>
            <person name="Zhu Y."/>
            <person name="Hemphill L."/>
            <person name="Shang Y."/>
            <person name="Youmans B."/>
            <person name="Ayvaz T."/>
            <person name="Ross M."/>
            <person name="Santibanez J."/>
            <person name="Aqrawi P."/>
            <person name="Gross S."/>
            <person name="Joshi V."/>
            <person name="Fowler G."/>
            <person name="Nazareth L."/>
            <person name="Reid J."/>
            <person name="Worley K."/>
            <person name="Petrosino J."/>
            <person name="Highlander S."/>
            <person name="Gibbs R."/>
        </authorList>
    </citation>
    <scope>NUCLEOTIDE SEQUENCE [LARGE SCALE GENOMIC DNA]</scope>
    <source>
        <strain evidence="3 4">DSM 16608</strain>
    </source>
</reference>
<dbReference type="InterPro" id="IPR012312">
    <property type="entry name" value="Hemerythrin-like"/>
</dbReference>
<feature type="compositionally biased region" description="Basic and acidic residues" evidence="1">
    <location>
        <begin position="438"/>
        <end position="450"/>
    </location>
</feature>
<feature type="region of interest" description="Disordered" evidence="1">
    <location>
        <begin position="415"/>
        <end position="450"/>
    </location>
</feature>
<name>F0F6R1_9BACT</name>
<dbReference type="Proteomes" id="UP000005697">
    <property type="component" value="Unassembled WGS sequence"/>
</dbReference>
<dbReference type="STRING" id="888743.HMPREF9141_1283"/>
<accession>F0F6R1</accession>
<dbReference type="Pfam" id="PF01814">
    <property type="entry name" value="Hemerythrin"/>
    <property type="match status" value="1"/>
</dbReference>
<dbReference type="Pfam" id="PF13596">
    <property type="entry name" value="PAS_10"/>
    <property type="match status" value="1"/>
</dbReference>
<proteinExistence type="predicted"/>
<dbReference type="OrthoDB" id="9769774at2"/>
<protein>
    <submittedName>
        <fullName evidence="3">Hemerythrin HHE cation binding domain protein</fullName>
    </submittedName>
</protein>
<dbReference type="PANTHER" id="PTHR39966">
    <property type="entry name" value="BLL2471 PROTEIN-RELATED"/>
    <property type="match status" value="1"/>
</dbReference>
<dbReference type="eggNOG" id="COG2461">
    <property type="taxonomic scope" value="Bacteria"/>
</dbReference>
<organism evidence="3 4">
    <name type="scientific">Prevotella multiformis DSM 16608</name>
    <dbReference type="NCBI Taxonomy" id="888743"/>
    <lineage>
        <taxon>Bacteria</taxon>
        <taxon>Pseudomonadati</taxon>
        <taxon>Bacteroidota</taxon>
        <taxon>Bacteroidia</taxon>
        <taxon>Bacteroidales</taxon>
        <taxon>Prevotellaceae</taxon>
        <taxon>Prevotella</taxon>
    </lineage>
</organism>
<dbReference type="Gene3D" id="1.20.120.520">
    <property type="entry name" value="nmb1532 protein domain like"/>
    <property type="match status" value="1"/>
</dbReference>
<sequence length="519" mass="59799">MANKMKDFLPKIEMEKMQILLETEEKYETGQITLEEAREVMRTKVGSIRPYHIAYMEQNLKAGDDDECIRVDMRKVMQMLDGFMDNSRPELPADHPLTHYYKENDEMRRLLLAVEDLVQYPMIKNQWLELYDQIRRYPVHYQRKQNQLYPLLEQKGFDRPTTTMWNFDDLIRDEIKEAAQLLEEGDEERFIAAQAPLVAHARDLMEKEETILYPTSLALITPEEFEEMKSGDREIGFAFFSVAPSSASRSPRPEPHSEFAADLQALLCKYGYSAGTQQELDVTTGKLTLEQINLIYKHLPVDISFVDENELVKFYSDTDHRVFPRSKNVIGRQVVNCHPRKSVHIVKEIVEKFRSGEQDKAEFWINKPEVFLYIVYIAVRDAEGRFRGVLEMMQDCTHIRKLTGSQTLLTWVGTEDAQDGSGGSARPEDAAETAASQDGEKDGAEKTSDALELSPDTRLKDLFAAYPHLKKELAARYPSFKMMNTPLGKIMLKKATIRTASERSGLGEEQLMKLIRECL</sequence>
<feature type="domain" description="Hemerythrin-like" evidence="2">
    <location>
        <begin position="96"/>
        <end position="214"/>
    </location>
</feature>
<evidence type="ECO:0000256" key="1">
    <source>
        <dbReference type="SAM" id="MobiDB-lite"/>
    </source>
</evidence>
<evidence type="ECO:0000313" key="4">
    <source>
        <dbReference type="Proteomes" id="UP000005697"/>
    </source>
</evidence>
<dbReference type="AlphaFoldDB" id="F0F6R1"/>